<keyword evidence="2" id="KW-1185">Reference proteome</keyword>
<reference evidence="1 2" key="1">
    <citation type="journal article" date="2016" name="Mol. Biol. Evol.">
        <title>Comparative Genomics of Early-Diverging Mushroom-Forming Fungi Provides Insights into the Origins of Lignocellulose Decay Capabilities.</title>
        <authorList>
            <person name="Nagy L.G."/>
            <person name="Riley R."/>
            <person name="Tritt A."/>
            <person name="Adam C."/>
            <person name="Daum C."/>
            <person name="Floudas D."/>
            <person name="Sun H."/>
            <person name="Yadav J.S."/>
            <person name="Pangilinan J."/>
            <person name="Larsson K.H."/>
            <person name="Matsuura K."/>
            <person name="Barry K."/>
            <person name="Labutti K."/>
            <person name="Kuo R."/>
            <person name="Ohm R.A."/>
            <person name="Bhattacharya S.S."/>
            <person name="Shirouzu T."/>
            <person name="Yoshinaga Y."/>
            <person name="Martin F.M."/>
            <person name="Grigoriev I.V."/>
            <person name="Hibbett D.S."/>
        </authorList>
    </citation>
    <scope>NUCLEOTIDE SEQUENCE [LARGE SCALE GENOMIC DNA]</scope>
    <source>
        <strain evidence="1 2">L-15889</strain>
    </source>
</reference>
<dbReference type="EMBL" id="KV429112">
    <property type="protein sequence ID" value="KZT65100.1"/>
    <property type="molecule type" value="Genomic_DNA"/>
</dbReference>
<evidence type="ECO:0000313" key="1">
    <source>
        <dbReference type="EMBL" id="KZT65100.1"/>
    </source>
</evidence>
<dbReference type="Gene3D" id="3.40.630.30">
    <property type="match status" value="1"/>
</dbReference>
<dbReference type="AlphaFoldDB" id="A0A165M0V2"/>
<dbReference type="OrthoDB" id="61113at2759"/>
<dbReference type="Proteomes" id="UP000076727">
    <property type="component" value="Unassembled WGS sequence"/>
</dbReference>
<gene>
    <name evidence="1" type="ORF">DAEQUDRAFT_769142</name>
</gene>
<sequence>MTVLLPSDITIAEVQQPTDARIDEAAALTDALQEAGERANINLRMLTPPVVRGVDGRELRLMRAIIKASWLCAGVTYVATDAHGALAGYSQWIPPGRDLFDS</sequence>
<proteinExistence type="predicted"/>
<organism evidence="1 2">
    <name type="scientific">Daedalea quercina L-15889</name>
    <dbReference type="NCBI Taxonomy" id="1314783"/>
    <lineage>
        <taxon>Eukaryota</taxon>
        <taxon>Fungi</taxon>
        <taxon>Dikarya</taxon>
        <taxon>Basidiomycota</taxon>
        <taxon>Agaricomycotina</taxon>
        <taxon>Agaricomycetes</taxon>
        <taxon>Polyporales</taxon>
        <taxon>Fomitopsis</taxon>
    </lineage>
</organism>
<protein>
    <submittedName>
        <fullName evidence="1">Uncharacterized protein</fullName>
    </submittedName>
</protein>
<dbReference type="STRING" id="1314783.A0A165M0V2"/>
<accession>A0A165M0V2</accession>
<name>A0A165M0V2_9APHY</name>
<evidence type="ECO:0000313" key="2">
    <source>
        <dbReference type="Proteomes" id="UP000076727"/>
    </source>
</evidence>